<sequence length="78" mass="9412">MVYFYPHILFLQITKLIWWIIPSTIGIENYRSAGGVNYSDPFVAKRNYNRLCYYWPAMKQINYSQGILSKFIRKPNWN</sequence>
<organism evidence="1 2">
    <name type="scientific">Aphanizomenon flos-aquae WA102</name>
    <dbReference type="NCBI Taxonomy" id="1710896"/>
    <lineage>
        <taxon>Bacteria</taxon>
        <taxon>Bacillati</taxon>
        <taxon>Cyanobacteriota</taxon>
        <taxon>Cyanophyceae</taxon>
        <taxon>Nostocales</taxon>
        <taxon>Aphanizomenonaceae</taxon>
        <taxon>Aphanizomenon</taxon>
    </lineage>
</organism>
<protein>
    <submittedName>
        <fullName evidence="1">Uncharacterized protein</fullName>
    </submittedName>
</protein>
<evidence type="ECO:0000313" key="2">
    <source>
        <dbReference type="Proteomes" id="UP000092093"/>
    </source>
</evidence>
<dbReference type="AlphaFoldDB" id="A0A1B7X5N6"/>
<evidence type="ECO:0000313" key="1">
    <source>
        <dbReference type="EMBL" id="OBQ44664.1"/>
    </source>
</evidence>
<accession>A0A1B7X5N6</accession>
<dbReference type="EMBL" id="LJOW01000017">
    <property type="protein sequence ID" value="OBQ44664.1"/>
    <property type="molecule type" value="Genomic_DNA"/>
</dbReference>
<reference evidence="1 2" key="1">
    <citation type="submission" date="2015-09" db="EMBL/GenBank/DDBJ databases">
        <title>Aphanizomenon flos-aquae WA102.</title>
        <authorList>
            <person name="Driscoll C."/>
        </authorList>
    </citation>
    <scope>NUCLEOTIDE SEQUENCE [LARGE SCALE GENOMIC DNA]</scope>
    <source>
        <strain evidence="1">WA102</strain>
    </source>
</reference>
<proteinExistence type="predicted"/>
<gene>
    <name evidence="1" type="ORF">AN484_05865</name>
</gene>
<comment type="caution">
    <text evidence="1">The sequence shown here is derived from an EMBL/GenBank/DDBJ whole genome shotgun (WGS) entry which is preliminary data.</text>
</comment>
<dbReference type="Proteomes" id="UP000092093">
    <property type="component" value="Unassembled WGS sequence"/>
</dbReference>
<name>A0A1B7X5N6_APHFL</name>